<dbReference type="RefSeq" id="WP_264883127.1">
    <property type="nucleotide sequence ID" value="NZ_JAPDOB010000002.1"/>
</dbReference>
<keyword evidence="1" id="KW-0175">Coiled coil</keyword>
<feature type="coiled-coil region" evidence="1">
    <location>
        <begin position="29"/>
        <end position="56"/>
    </location>
</feature>
<evidence type="ECO:0000256" key="2">
    <source>
        <dbReference type="SAM" id="MobiDB-lite"/>
    </source>
</evidence>
<comment type="caution">
    <text evidence="3">The sequence shown here is derived from an EMBL/GenBank/DDBJ whole genome shotgun (WGS) entry which is preliminary data.</text>
</comment>
<dbReference type="PROSITE" id="PS51257">
    <property type="entry name" value="PROKAR_LIPOPROTEIN"/>
    <property type="match status" value="1"/>
</dbReference>
<sequence>MSAKSFRSVGWVAGIAATALGCYMVNLKVASERAQLEDVETRIVLAQRDIRLLQTEIGTRGRLAQLEQWNVKVLALSAPKANQFLEGSFQLATLTAPKKVIDPSAPVVLASAPAPVRSQPIVDQDGPTLPAPALATAPVQPRSTSPTDLMHVASLKRDLPDPTPQKVVEKPLVRRIVTPAPAPRTASLSGDSKGKATATVVPAVKVTPKPKTAAAPTTLKPKVAPTAAPKPKLASATPTKPKPPLPSTKTKEAGTKR</sequence>
<evidence type="ECO:0000313" key="4">
    <source>
        <dbReference type="Proteomes" id="UP001526246"/>
    </source>
</evidence>
<feature type="region of interest" description="Disordered" evidence="2">
    <location>
        <begin position="175"/>
        <end position="257"/>
    </location>
</feature>
<accession>A0ABT3JHS2</accession>
<keyword evidence="4" id="KW-1185">Reference proteome</keyword>
<evidence type="ECO:0000256" key="1">
    <source>
        <dbReference type="SAM" id="Coils"/>
    </source>
</evidence>
<reference evidence="3 4" key="1">
    <citation type="submission" date="2022-10" db="EMBL/GenBank/DDBJ databases">
        <title>Sphingomonas sp.</title>
        <authorList>
            <person name="Jin C."/>
        </authorList>
    </citation>
    <scope>NUCLEOTIDE SEQUENCE [LARGE SCALE GENOMIC DNA]</scope>
    <source>
        <strain evidence="3 4">BN140010</strain>
    </source>
</reference>
<feature type="compositionally biased region" description="Low complexity" evidence="2">
    <location>
        <begin position="195"/>
        <end position="239"/>
    </location>
</feature>
<dbReference type="EMBL" id="JAPDOB010000002">
    <property type="protein sequence ID" value="MCW3798326.1"/>
    <property type="molecule type" value="Genomic_DNA"/>
</dbReference>
<feature type="region of interest" description="Disordered" evidence="2">
    <location>
        <begin position="123"/>
        <end position="147"/>
    </location>
</feature>
<proteinExistence type="predicted"/>
<evidence type="ECO:0000313" key="3">
    <source>
        <dbReference type="EMBL" id="MCW3798326.1"/>
    </source>
</evidence>
<name>A0ABT3JHS2_9SPHN</name>
<protein>
    <submittedName>
        <fullName evidence="3">Uncharacterized protein</fullName>
    </submittedName>
</protein>
<dbReference type="Proteomes" id="UP001526246">
    <property type="component" value="Unassembled WGS sequence"/>
</dbReference>
<organism evidence="3 4">
    <name type="scientific">Sphingomonas arvum</name>
    <dbReference type="NCBI Taxonomy" id="2992113"/>
    <lineage>
        <taxon>Bacteria</taxon>
        <taxon>Pseudomonadati</taxon>
        <taxon>Pseudomonadota</taxon>
        <taxon>Alphaproteobacteria</taxon>
        <taxon>Sphingomonadales</taxon>
        <taxon>Sphingomonadaceae</taxon>
        <taxon>Sphingomonas</taxon>
    </lineage>
</organism>
<gene>
    <name evidence="3" type="ORF">OMW55_10980</name>
</gene>
<feature type="compositionally biased region" description="Low complexity" evidence="2">
    <location>
        <begin position="127"/>
        <end position="138"/>
    </location>
</feature>